<dbReference type="OrthoDB" id="9955932at2"/>
<dbReference type="EMBL" id="UFSW01000002">
    <property type="protein sequence ID" value="SUV40738.1"/>
    <property type="molecule type" value="Genomic_DNA"/>
</dbReference>
<proteinExistence type="predicted"/>
<dbReference type="Proteomes" id="UP000294229">
    <property type="component" value="Unassembled WGS sequence"/>
</dbReference>
<keyword evidence="1" id="KW-0472">Membrane</keyword>
<evidence type="ECO:0000313" key="3">
    <source>
        <dbReference type="EMBL" id="STO72975.1"/>
    </source>
</evidence>
<accession>A0A0F5EZH9</accession>
<reference evidence="2 7" key="2">
    <citation type="submission" date="2018-11" db="EMBL/GenBank/DDBJ databases">
        <title>Sequencing Av. paragallinarum serogroups.</title>
        <authorList>
            <person name="Hellmuth J.E."/>
            <person name="Boucher C.E."/>
            <person name="Cason E.D."/>
        </authorList>
    </citation>
    <scope>NUCLEOTIDE SEQUENCE [LARGE SCALE GENOMIC DNA]</scope>
    <source>
        <strain evidence="2 7">SA-3</strain>
    </source>
</reference>
<evidence type="ECO:0000313" key="4">
    <source>
        <dbReference type="EMBL" id="SUV40738.1"/>
    </source>
</evidence>
<reference evidence="5 6" key="1">
    <citation type="submission" date="2018-06" db="EMBL/GenBank/DDBJ databases">
        <authorList>
            <consortium name="Pathogen Informatics"/>
            <person name="Doyle S."/>
        </authorList>
    </citation>
    <scope>NUCLEOTIDE SEQUENCE [LARGE SCALE GENOMIC DNA]</scope>
    <source>
        <strain evidence="4 6">NCTC10926</strain>
        <strain evidence="3 5">NCTC11296</strain>
    </source>
</reference>
<evidence type="ECO:0000313" key="5">
    <source>
        <dbReference type="Proteomes" id="UP000254465"/>
    </source>
</evidence>
<dbReference type="Proteomes" id="UP000254465">
    <property type="component" value="Unassembled WGS sequence"/>
</dbReference>
<feature type="transmembrane region" description="Helical" evidence="1">
    <location>
        <begin position="6"/>
        <end position="25"/>
    </location>
</feature>
<dbReference type="Proteomes" id="UP000254620">
    <property type="component" value="Unassembled WGS sequence"/>
</dbReference>
<dbReference type="EMBL" id="UGHK01000002">
    <property type="protein sequence ID" value="STO72975.1"/>
    <property type="molecule type" value="Genomic_DNA"/>
</dbReference>
<organism evidence="2 7">
    <name type="scientific">Avibacterium paragallinarum</name>
    <name type="common">Haemophilus gallinarum</name>
    <dbReference type="NCBI Taxonomy" id="728"/>
    <lineage>
        <taxon>Bacteria</taxon>
        <taxon>Pseudomonadati</taxon>
        <taxon>Pseudomonadota</taxon>
        <taxon>Gammaproteobacteria</taxon>
        <taxon>Pasteurellales</taxon>
        <taxon>Pasteurellaceae</taxon>
        <taxon>Avibacterium</taxon>
    </lineage>
</organism>
<sequence>MVKINGFMGLFFLIVFFMITSFHSCSQESRSLEYKSQAGQRLLYQLNKEGLSKNIIDIDGFKYYKIVITFSGDKERYEEFLEKYNYLKVNSNYYCKDGNLIEIYNNDINTVLKYTYNSHQCSS</sequence>
<name>A0A0F5EZH9_AVIPA</name>
<dbReference type="AlphaFoldDB" id="A0A0F5EZH9"/>
<evidence type="ECO:0000256" key="1">
    <source>
        <dbReference type="SAM" id="Phobius"/>
    </source>
</evidence>
<keyword evidence="1" id="KW-0812">Transmembrane</keyword>
<dbReference type="EMBL" id="RQXS01000007">
    <property type="protein sequence ID" value="RZN60697.1"/>
    <property type="molecule type" value="Genomic_DNA"/>
</dbReference>
<keyword evidence="1" id="KW-1133">Transmembrane helix</keyword>
<gene>
    <name evidence="2" type="ORF">EIG79_02955</name>
    <name evidence="4" type="ORF">NCTC10926_02790</name>
    <name evidence="3" type="ORF">NCTC11296_02920</name>
</gene>
<protein>
    <submittedName>
        <fullName evidence="2">Uncharacterized protein</fullName>
    </submittedName>
</protein>
<evidence type="ECO:0000313" key="7">
    <source>
        <dbReference type="Proteomes" id="UP000294229"/>
    </source>
</evidence>
<dbReference type="STRING" id="728.VY92_10220"/>
<evidence type="ECO:0000313" key="2">
    <source>
        <dbReference type="EMBL" id="RZN60697.1"/>
    </source>
</evidence>
<dbReference type="RefSeq" id="WP_017805016.1">
    <property type="nucleotide sequence ID" value="NZ_JBANLW010000099.1"/>
</dbReference>
<evidence type="ECO:0000313" key="6">
    <source>
        <dbReference type="Proteomes" id="UP000254620"/>
    </source>
</evidence>